<dbReference type="InterPro" id="IPR043502">
    <property type="entry name" value="DNA/RNA_pol_sf"/>
</dbReference>
<dbReference type="PROSITE" id="PS50507">
    <property type="entry name" value="RDRP_SSRNA_POS"/>
    <property type="match status" value="1"/>
</dbReference>
<dbReference type="CDD" id="cd23206">
    <property type="entry name" value="Tombusviridae_RdRp"/>
    <property type="match status" value="1"/>
</dbReference>
<dbReference type="Pfam" id="PF00998">
    <property type="entry name" value="RdRP_3"/>
    <property type="match status" value="1"/>
</dbReference>
<dbReference type="SUPFAM" id="SSF56672">
    <property type="entry name" value="DNA/RNA polymerases"/>
    <property type="match status" value="1"/>
</dbReference>
<sequence>MAVHWRLEAEKERAVYIVGGIGNDDRTLCTNAADVMTTCAAIAERMIYAKIGGKLLKRAGRSKEYFDGILGGFKKLVVKAAGRTFHPVTPQEFVDSYTGRKRTLYANYLEDYLESGVQRMHAMFRTFMKVEKVPTGKSPRTIQPRSPIFNIGLGRYLKHAEKPIFRAISRVFGQKYTVFKGLNAVEMGTELRKLWEHFEDPVALGIDASRFDASVDIGLLEHEHSLYNMLFHDKELSRLLRMQLHNVGVAYCHDGIVRYTVSGGRGSGDMNTSLGNSYIMCALIWVWLQKIGVNAKLANNGDDCVVIMERGDQARFEEGFAEYAASLGFVMVVEDSVDEFELIEFCQTHPVWDGVKWRMVRNFDTAREKDSMCLFPLETPGAIGAWLYAVGECGMALTAGIPVFQEMYQAFMRNGKPSKMSEAVFMQSGARMMSAGMDGKWVDVSTEARVSFFSAFGVTPDEQVALEEYYRSWTLSPTVVVVDSIGDVDGSPM</sequence>
<organism evidence="3">
    <name type="scientific">Tombunodavirus UC1</name>
    <dbReference type="NCBI Taxonomy" id="1424636"/>
    <lineage>
        <taxon>Viruses</taxon>
    </lineage>
</organism>
<dbReference type="InterPro" id="IPR007094">
    <property type="entry name" value="RNA-dir_pol_PSvirus"/>
</dbReference>
<dbReference type="InterPro" id="IPR002166">
    <property type="entry name" value="RNA_pol_HCV"/>
</dbReference>
<feature type="domain" description="RdRp catalytic" evidence="2">
    <location>
        <begin position="201"/>
        <end position="316"/>
    </location>
</feature>
<dbReference type="GO" id="GO:0039694">
    <property type="term" value="P:viral RNA genome replication"/>
    <property type="evidence" value="ECO:0007669"/>
    <property type="project" value="InterPro"/>
</dbReference>
<keyword evidence="1" id="KW-0693">Viral RNA replication</keyword>
<evidence type="ECO:0000259" key="2">
    <source>
        <dbReference type="PROSITE" id="PS50507"/>
    </source>
</evidence>
<dbReference type="InterPro" id="IPR043128">
    <property type="entry name" value="Rev_trsase/Diguanyl_cyclase"/>
</dbReference>
<dbReference type="GO" id="GO:0003723">
    <property type="term" value="F:RNA binding"/>
    <property type="evidence" value="ECO:0007669"/>
    <property type="project" value="InterPro"/>
</dbReference>
<evidence type="ECO:0000313" key="3">
    <source>
        <dbReference type="EMBL" id="AHA86929.2"/>
    </source>
</evidence>
<dbReference type="GO" id="GO:0003968">
    <property type="term" value="F:RNA-directed RNA polymerase activity"/>
    <property type="evidence" value="ECO:0007669"/>
    <property type="project" value="InterPro"/>
</dbReference>
<evidence type="ECO:0000256" key="1">
    <source>
        <dbReference type="ARBA" id="ARBA00022953"/>
    </source>
</evidence>
<protein>
    <submittedName>
        <fullName evidence="3">ORF2</fullName>
    </submittedName>
</protein>
<accession>V5NEZ2</accession>
<proteinExistence type="predicted"/>
<name>V5NEZ2_9VIRU</name>
<dbReference type="EMBL" id="KF510030">
    <property type="protein sequence ID" value="AHA86929.2"/>
    <property type="molecule type" value="Genomic_RNA"/>
</dbReference>
<reference evidence="3" key="1">
    <citation type="journal article" date="2015" name="Genome Announc.">
        <title>Draft Genome Sequence of Tombunodavirus UC1.</title>
        <authorList>
            <person name="Greninger A.L."/>
            <person name="DeRisi J.L."/>
        </authorList>
    </citation>
    <scope>NUCLEOTIDE SEQUENCE</scope>
</reference>
<dbReference type="Gene3D" id="3.30.70.270">
    <property type="match status" value="1"/>
</dbReference>